<dbReference type="Gramene" id="AUR62029380-RA">
    <property type="protein sequence ID" value="AUR62029380-RA:cds"/>
    <property type="gene ID" value="AUR62029380"/>
</dbReference>
<dbReference type="InterPro" id="IPR008758">
    <property type="entry name" value="Peptidase_S28"/>
</dbReference>
<sequence>MLIGVESPFKPITNRTIAWEWQRCSELIFPIGCENDTMLPARPFNFVKFKESCRSRFGISPNPHTPISFFKSKNLVESLTRFGGNIIFSNGLRDPFSSGGILDDLSDTIVVLTTTKGM</sequence>
<keyword evidence="3" id="KW-0732">Signal</keyword>
<keyword evidence="4" id="KW-0378">Hydrolase</keyword>
<keyword evidence="7" id="KW-1185">Reference proteome</keyword>
<evidence type="ECO:0000313" key="7">
    <source>
        <dbReference type="Proteomes" id="UP000596660"/>
    </source>
</evidence>
<dbReference type="EnsemblPlants" id="AUR62029380-RA">
    <property type="protein sequence ID" value="AUR62029380-RA:cds"/>
    <property type="gene ID" value="AUR62029380"/>
</dbReference>
<organism evidence="6 7">
    <name type="scientific">Chenopodium quinoa</name>
    <name type="common">Quinoa</name>
    <dbReference type="NCBI Taxonomy" id="63459"/>
    <lineage>
        <taxon>Eukaryota</taxon>
        <taxon>Viridiplantae</taxon>
        <taxon>Streptophyta</taxon>
        <taxon>Embryophyta</taxon>
        <taxon>Tracheophyta</taxon>
        <taxon>Spermatophyta</taxon>
        <taxon>Magnoliopsida</taxon>
        <taxon>eudicotyledons</taxon>
        <taxon>Gunneridae</taxon>
        <taxon>Pentapetalae</taxon>
        <taxon>Caryophyllales</taxon>
        <taxon>Chenopodiaceae</taxon>
        <taxon>Chenopodioideae</taxon>
        <taxon>Atripliceae</taxon>
        <taxon>Chenopodium</taxon>
    </lineage>
</organism>
<dbReference type="Gene3D" id="1.20.120.980">
    <property type="entry name" value="Serine carboxypeptidase S28, SKS domain"/>
    <property type="match status" value="1"/>
</dbReference>
<evidence type="ECO:0000256" key="5">
    <source>
        <dbReference type="ARBA" id="ARBA00023180"/>
    </source>
</evidence>
<evidence type="ECO:0000256" key="1">
    <source>
        <dbReference type="ARBA" id="ARBA00011079"/>
    </source>
</evidence>
<proteinExistence type="inferred from homology"/>
<evidence type="ECO:0000256" key="4">
    <source>
        <dbReference type="ARBA" id="ARBA00022801"/>
    </source>
</evidence>
<dbReference type="PANTHER" id="PTHR11010:SF96">
    <property type="entry name" value="LYSOSOMAL PRO-X CARBOXYPEPTIDASE-LIKE ISOFORM X1"/>
    <property type="match status" value="1"/>
</dbReference>
<accession>A0A803MHC8</accession>
<reference evidence="6" key="1">
    <citation type="journal article" date="2017" name="Nature">
        <title>The genome of Chenopodium quinoa.</title>
        <authorList>
            <person name="Jarvis D.E."/>
            <person name="Ho Y.S."/>
            <person name="Lightfoot D.J."/>
            <person name="Schmoeckel S.M."/>
            <person name="Li B."/>
            <person name="Borm T.J.A."/>
            <person name="Ohyanagi H."/>
            <person name="Mineta K."/>
            <person name="Michell C.T."/>
            <person name="Saber N."/>
            <person name="Kharbatia N.M."/>
            <person name="Rupper R.R."/>
            <person name="Sharp A.R."/>
            <person name="Dally N."/>
            <person name="Boughton B.A."/>
            <person name="Woo Y.H."/>
            <person name="Gao G."/>
            <person name="Schijlen E.G.W.M."/>
            <person name="Guo X."/>
            <person name="Momin A.A."/>
            <person name="Negrao S."/>
            <person name="Al-Babili S."/>
            <person name="Gehring C."/>
            <person name="Roessner U."/>
            <person name="Jung C."/>
            <person name="Murphy K."/>
            <person name="Arold S.T."/>
            <person name="Gojobori T."/>
            <person name="van der Linden C.G."/>
            <person name="van Loo E.N."/>
            <person name="Jellen E.N."/>
            <person name="Maughan P.J."/>
            <person name="Tester M."/>
        </authorList>
    </citation>
    <scope>NUCLEOTIDE SEQUENCE [LARGE SCALE GENOMIC DNA]</scope>
    <source>
        <strain evidence="6">cv. PI 614886</strain>
    </source>
</reference>
<dbReference type="Pfam" id="PF05577">
    <property type="entry name" value="Peptidase_S28"/>
    <property type="match status" value="1"/>
</dbReference>
<dbReference type="GO" id="GO:0006508">
    <property type="term" value="P:proteolysis"/>
    <property type="evidence" value="ECO:0007669"/>
    <property type="project" value="UniProtKB-KW"/>
</dbReference>
<dbReference type="GO" id="GO:0008239">
    <property type="term" value="F:dipeptidyl-peptidase activity"/>
    <property type="evidence" value="ECO:0007669"/>
    <property type="project" value="TreeGrafter"/>
</dbReference>
<dbReference type="GO" id="GO:0070008">
    <property type="term" value="F:serine-type exopeptidase activity"/>
    <property type="evidence" value="ECO:0007669"/>
    <property type="project" value="InterPro"/>
</dbReference>
<dbReference type="InterPro" id="IPR029058">
    <property type="entry name" value="AB_hydrolase_fold"/>
</dbReference>
<dbReference type="InterPro" id="IPR042269">
    <property type="entry name" value="Ser_carbopepase_S28_SKS"/>
</dbReference>
<dbReference type="OMA" id="YISESIW"/>
<keyword evidence="5" id="KW-0325">Glycoprotein</keyword>
<evidence type="ECO:0000256" key="3">
    <source>
        <dbReference type="ARBA" id="ARBA00022729"/>
    </source>
</evidence>
<evidence type="ECO:0000256" key="2">
    <source>
        <dbReference type="ARBA" id="ARBA00022670"/>
    </source>
</evidence>
<evidence type="ECO:0000313" key="6">
    <source>
        <dbReference type="EnsemblPlants" id="AUR62029380-RA:cds"/>
    </source>
</evidence>
<dbReference type="Gene3D" id="3.40.50.1820">
    <property type="entry name" value="alpha/beta hydrolase"/>
    <property type="match status" value="1"/>
</dbReference>
<dbReference type="PANTHER" id="PTHR11010">
    <property type="entry name" value="PROTEASE S28 PRO-X CARBOXYPEPTIDASE-RELATED"/>
    <property type="match status" value="1"/>
</dbReference>
<reference evidence="6" key="2">
    <citation type="submission" date="2021-03" db="UniProtKB">
        <authorList>
            <consortium name="EnsemblPlants"/>
        </authorList>
    </citation>
    <scope>IDENTIFICATION</scope>
</reference>
<keyword evidence="2" id="KW-0645">Protease</keyword>
<protein>
    <submittedName>
        <fullName evidence="6">Uncharacterized protein</fullName>
    </submittedName>
</protein>
<dbReference type="AlphaFoldDB" id="A0A803MHC8"/>
<comment type="similarity">
    <text evidence="1">Belongs to the peptidase S28 family.</text>
</comment>
<name>A0A803MHC8_CHEQI</name>
<dbReference type="Proteomes" id="UP000596660">
    <property type="component" value="Unplaced"/>
</dbReference>